<reference evidence="1 2" key="1">
    <citation type="submission" date="2019-09" db="EMBL/GenBank/DDBJ databases">
        <title>Genomic sequencing of 4 copper resistant soil isolates.</title>
        <authorList>
            <person name="Havryliuk O."/>
        </authorList>
    </citation>
    <scope>NUCLEOTIDE SEQUENCE [LARGE SCALE GENOMIC DNA]</scope>
    <source>
        <strain evidence="1 2">UKR4</strain>
    </source>
</reference>
<organism evidence="1 2">
    <name type="scientific">Pseudomonas veronii</name>
    <dbReference type="NCBI Taxonomy" id="76761"/>
    <lineage>
        <taxon>Bacteria</taxon>
        <taxon>Pseudomonadati</taxon>
        <taxon>Pseudomonadota</taxon>
        <taxon>Gammaproteobacteria</taxon>
        <taxon>Pseudomonadales</taxon>
        <taxon>Pseudomonadaceae</taxon>
        <taxon>Pseudomonas</taxon>
    </lineage>
</organism>
<evidence type="ECO:0000313" key="1">
    <source>
        <dbReference type="EMBL" id="KAA6177100.1"/>
    </source>
</evidence>
<gene>
    <name evidence="1" type="ORF">F3K53_17400</name>
</gene>
<proteinExistence type="predicted"/>
<comment type="caution">
    <text evidence="1">The sequence shown here is derived from an EMBL/GenBank/DDBJ whole genome shotgun (WGS) entry which is preliminary data.</text>
</comment>
<dbReference type="RefSeq" id="WP_150054877.1">
    <property type="nucleotide sequence ID" value="NZ_JAARMA010000020.1"/>
</dbReference>
<dbReference type="EMBL" id="VWXT01000282">
    <property type="protein sequence ID" value="KAA6177100.1"/>
    <property type="molecule type" value="Genomic_DNA"/>
</dbReference>
<sequence>MASSVLKDGFPWAHLTPRERVESRRVRRFNEPLNDVLGGISGLAGSYQHGHVGNATTIVVGWYEEISE</sequence>
<accession>A0A5M8F0E7</accession>
<name>A0A5M8F0E7_PSEVE</name>
<protein>
    <submittedName>
        <fullName evidence="1">Uncharacterized protein</fullName>
    </submittedName>
</protein>
<dbReference type="Proteomes" id="UP000323909">
    <property type="component" value="Unassembled WGS sequence"/>
</dbReference>
<evidence type="ECO:0000313" key="2">
    <source>
        <dbReference type="Proteomes" id="UP000323909"/>
    </source>
</evidence>
<dbReference type="AlphaFoldDB" id="A0A5M8F0E7"/>